<protein>
    <submittedName>
        <fullName evidence="1">Uncharacterized protein</fullName>
    </submittedName>
</protein>
<sequence>MPDGISQRDVYLHFLWTRYQRSSRSEKAKIVEEIRESLKYMADLDTRIRMIELLLFGPRMMSPIRDSGLPLVVVDDWECYKSSV</sequence>
<evidence type="ECO:0000313" key="2">
    <source>
        <dbReference type="Proteomes" id="UP001056120"/>
    </source>
</evidence>
<reference evidence="2" key="1">
    <citation type="journal article" date="2022" name="Mol. Ecol. Resour.">
        <title>The genomes of chicory, endive, great burdock and yacon provide insights into Asteraceae palaeo-polyploidization history and plant inulin production.</title>
        <authorList>
            <person name="Fan W."/>
            <person name="Wang S."/>
            <person name="Wang H."/>
            <person name="Wang A."/>
            <person name="Jiang F."/>
            <person name="Liu H."/>
            <person name="Zhao H."/>
            <person name="Xu D."/>
            <person name="Zhang Y."/>
        </authorList>
    </citation>
    <scope>NUCLEOTIDE SEQUENCE [LARGE SCALE GENOMIC DNA]</scope>
    <source>
        <strain evidence="2">cv. Yunnan</strain>
    </source>
</reference>
<keyword evidence="2" id="KW-1185">Reference proteome</keyword>
<proteinExistence type="predicted"/>
<reference evidence="1 2" key="2">
    <citation type="journal article" date="2022" name="Mol. Ecol. Resour.">
        <title>The genomes of chicory, endive, great burdock and yacon provide insights into Asteraceae paleo-polyploidization history and plant inulin production.</title>
        <authorList>
            <person name="Fan W."/>
            <person name="Wang S."/>
            <person name="Wang H."/>
            <person name="Wang A."/>
            <person name="Jiang F."/>
            <person name="Liu H."/>
            <person name="Zhao H."/>
            <person name="Xu D."/>
            <person name="Zhang Y."/>
        </authorList>
    </citation>
    <scope>NUCLEOTIDE SEQUENCE [LARGE SCALE GENOMIC DNA]</scope>
    <source>
        <strain evidence="2">cv. Yunnan</strain>
        <tissue evidence="1">Leaves</tissue>
    </source>
</reference>
<accession>A0ACB9J7K2</accession>
<organism evidence="1 2">
    <name type="scientific">Smallanthus sonchifolius</name>
    <dbReference type="NCBI Taxonomy" id="185202"/>
    <lineage>
        <taxon>Eukaryota</taxon>
        <taxon>Viridiplantae</taxon>
        <taxon>Streptophyta</taxon>
        <taxon>Embryophyta</taxon>
        <taxon>Tracheophyta</taxon>
        <taxon>Spermatophyta</taxon>
        <taxon>Magnoliopsida</taxon>
        <taxon>eudicotyledons</taxon>
        <taxon>Gunneridae</taxon>
        <taxon>Pentapetalae</taxon>
        <taxon>asterids</taxon>
        <taxon>campanulids</taxon>
        <taxon>Asterales</taxon>
        <taxon>Asteraceae</taxon>
        <taxon>Asteroideae</taxon>
        <taxon>Heliantheae alliance</taxon>
        <taxon>Millerieae</taxon>
        <taxon>Smallanthus</taxon>
    </lineage>
</organism>
<evidence type="ECO:0000313" key="1">
    <source>
        <dbReference type="EMBL" id="KAI3816270.1"/>
    </source>
</evidence>
<comment type="caution">
    <text evidence="1">The sequence shown here is derived from an EMBL/GenBank/DDBJ whole genome shotgun (WGS) entry which is preliminary data.</text>
</comment>
<dbReference type="EMBL" id="CM042022">
    <property type="protein sequence ID" value="KAI3816270.1"/>
    <property type="molecule type" value="Genomic_DNA"/>
</dbReference>
<gene>
    <name evidence="1" type="ORF">L1987_15963</name>
</gene>
<dbReference type="Proteomes" id="UP001056120">
    <property type="component" value="Linkage Group LG05"/>
</dbReference>
<name>A0ACB9J7K2_9ASTR</name>